<dbReference type="AlphaFoldDB" id="A0A1X2I735"/>
<evidence type="ECO:0000313" key="3">
    <source>
        <dbReference type="Proteomes" id="UP000193560"/>
    </source>
</evidence>
<gene>
    <name evidence="2" type="ORF">BCR42DRAFT_423243</name>
</gene>
<keyword evidence="3" id="KW-1185">Reference proteome</keyword>
<proteinExistence type="predicted"/>
<protein>
    <submittedName>
        <fullName evidence="2">Uncharacterized protein</fullName>
    </submittedName>
</protein>
<name>A0A1X2I735_9FUNG</name>
<dbReference type="Proteomes" id="UP000193560">
    <property type="component" value="Unassembled WGS sequence"/>
</dbReference>
<comment type="caution">
    <text evidence="2">The sequence shown here is derived from an EMBL/GenBank/DDBJ whole genome shotgun (WGS) entry which is preliminary data.</text>
</comment>
<evidence type="ECO:0000313" key="2">
    <source>
        <dbReference type="EMBL" id="ORZ09875.1"/>
    </source>
</evidence>
<accession>A0A1X2I735</accession>
<dbReference type="EMBL" id="MCGE01000026">
    <property type="protein sequence ID" value="ORZ09875.1"/>
    <property type="molecule type" value="Genomic_DNA"/>
</dbReference>
<organism evidence="2 3">
    <name type="scientific">Absidia repens</name>
    <dbReference type="NCBI Taxonomy" id="90262"/>
    <lineage>
        <taxon>Eukaryota</taxon>
        <taxon>Fungi</taxon>
        <taxon>Fungi incertae sedis</taxon>
        <taxon>Mucoromycota</taxon>
        <taxon>Mucoromycotina</taxon>
        <taxon>Mucoromycetes</taxon>
        <taxon>Mucorales</taxon>
        <taxon>Cunninghamellaceae</taxon>
        <taxon>Absidia</taxon>
    </lineage>
</organism>
<evidence type="ECO:0000256" key="1">
    <source>
        <dbReference type="SAM" id="MobiDB-lite"/>
    </source>
</evidence>
<reference evidence="2 3" key="1">
    <citation type="submission" date="2016-07" db="EMBL/GenBank/DDBJ databases">
        <title>Pervasive Adenine N6-methylation of Active Genes in Fungi.</title>
        <authorList>
            <consortium name="DOE Joint Genome Institute"/>
            <person name="Mondo S.J."/>
            <person name="Dannebaum R.O."/>
            <person name="Kuo R.C."/>
            <person name="Labutti K."/>
            <person name="Haridas S."/>
            <person name="Kuo A."/>
            <person name="Salamov A."/>
            <person name="Ahrendt S.R."/>
            <person name="Lipzen A."/>
            <person name="Sullivan W."/>
            <person name="Andreopoulos W.B."/>
            <person name="Clum A."/>
            <person name="Lindquist E."/>
            <person name="Daum C."/>
            <person name="Ramamoorthy G.K."/>
            <person name="Gryganskyi A."/>
            <person name="Culley D."/>
            <person name="Magnuson J.K."/>
            <person name="James T.Y."/>
            <person name="O'Malley M.A."/>
            <person name="Stajich J.E."/>
            <person name="Spatafora J.W."/>
            <person name="Visel A."/>
            <person name="Grigoriev I.V."/>
        </authorList>
    </citation>
    <scope>NUCLEOTIDE SEQUENCE [LARGE SCALE GENOMIC DNA]</scope>
    <source>
        <strain evidence="2 3">NRRL 1336</strain>
    </source>
</reference>
<feature type="region of interest" description="Disordered" evidence="1">
    <location>
        <begin position="185"/>
        <end position="204"/>
    </location>
</feature>
<feature type="compositionally biased region" description="Low complexity" evidence="1">
    <location>
        <begin position="185"/>
        <end position="195"/>
    </location>
</feature>
<sequence length="240" mass="27296">MKSNKENTYNNATSFYKDDTPDNIDTSKCGSDVWYDSFGSDPLRAWDSTSMINHPQHFRNQRSNINSHLQLHQHMIDPLRVSSPLAKLGIFKPLGSPVPFRPNSKTQPLYALTPHTALTTSEQMQHHHPRLPPMQPIYNVKGPMTAEQCYNLDDPLGRSNSNSNINSNININSNSNYNNVISITSSTSNSRVSNNENKNGIDTTTYRWQPNYQFHPGILLHHDDDDIYEHKKPQPSPLTL</sequence>